<protein>
    <submittedName>
        <fullName evidence="1">Uncharacterized protein</fullName>
    </submittedName>
</protein>
<reference evidence="1 2" key="1">
    <citation type="journal article" date="2018" name="Nat. Ecol. Evol.">
        <title>Shark genomes provide insights into elasmobranch evolution and the origin of vertebrates.</title>
        <authorList>
            <person name="Hara Y"/>
            <person name="Yamaguchi K"/>
            <person name="Onimaru K"/>
            <person name="Kadota M"/>
            <person name="Koyanagi M"/>
            <person name="Keeley SD"/>
            <person name="Tatsumi K"/>
            <person name="Tanaka K"/>
            <person name="Motone F"/>
            <person name="Kageyama Y"/>
            <person name="Nozu R"/>
            <person name="Adachi N"/>
            <person name="Nishimura O"/>
            <person name="Nakagawa R"/>
            <person name="Tanegashima C"/>
            <person name="Kiyatake I"/>
            <person name="Matsumoto R"/>
            <person name="Murakumo K"/>
            <person name="Nishida K"/>
            <person name="Terakita A"/>
            <person name="Kuratani S"/>
            <person name="Sato K"/>
            <person name="Hyodo S Kuraku.S."/>
        </authorList>
    </citation>
    <scope>NUCLEOTIDE SEQUENCE [LARGE SCALE GENOMIC DNA]</scope>
</reference>
<comment type="caution">
    <text evidence="1">The sequence shown here is derived from an EMBL/GenBank/DDBJ whole genome shotgun (WGS) entry which is preliminary data.</text>
</comment>
<sequence length="90" mass="10132">MILQLTPVLGELTLFSKSCLFMRNGMCLSSLAGRVTILRSRLGFHQTPLSDEKLSITRIIRKEDLLLLMWKDKSVLGQLLFYPGPLPLSA</sequence>
<gene>
    <name evidence="1" type="ORF">scyTo_0017096</name>
</gene>
<evidence type="ECO:0000313" key="1">
    <source>
        <dbReference type="EMBL" id="GCB80168.1"/>
    </source>
</evidence>
<organism evidence="1 2">
    <name type="scientific">Scyliorhinus torazame</name>
    <name type="common">Cloudy catshark</name>
    <name type="synonym">Catulus torazame</name>
    <dbReference type="NCBI Taxonomy" id="75743"/>
    <lineage>
        <taxon>Eukaryota</taxon>
        <taxon>Metazoa</taxon>
        <taxon>Chordata</taxon>
        <taxon>Craniata</taxon>
        <taxon>Vertebrata</taxon>
        <taxon>Chondrichthyes</taxon>
        <taxon>Elasmobranchii</taxon>
        <taxon>Galeomorphii</taxon>
        <taxon>Galeoidea</taxon>
        <taxon>Carcharhiniformes</taxon>
        <taxon>Scyliorhinidae</taxon>
        <taxon>Scyliorhinus</taxon>
    </lineage>
</organism>
<name>A0A401Q465_SCYTO</name>
<keyword evidence="2" id="KW-1185">Reference proteome</keyword>
<dbReference type="Proteomes" id="UP000288216">
    <property type="component" value="Unassembled WGS sequence"/>
</dbReference>
<dbReference type="EMBL" id="BFAA01010825">
    <property type="protein sequence ID" value="GCB80168.1"/>
    <property type="molecule type" value="Genomic_DNA"/>
</dbReference>
<evidence type="ECO:0000313" key="2">
    <source>
        <dbReference type="Proteomes" id="UP000288216"/>
    </source>
</evidence>
<accession>A0A401Q465</accession>
<proteinExistence type="predicted"/>
<dbReference type="AlphaFoldDB" id="A0A401Q465"/>